<evidence type="ECO:0000313" key="18">
    <source>
        <dbReference type="Proteomes" id="UP000254575"/>
    </source>
</evidence>
<evidence type="ECO:0000256" key="5">
    <source>
        <dbReference type="ARBA" id="ARBA00022676"/>
    </source>
</evidence>
<dbReference type="AlphaFoldDB" id="A0A380N137"/>
<dbReference type="GO" id="GO:0043093">
    <property type="term" value="P:FtsZ-dependent cytokinesis"/>
    <property type="evidence" value="ECO:0007669"/>
    <property type="project" value="UniProtKB-UniRule"/>
</dbReference>
<keyword evidence="10 16" id="KW-1133">Transmembrane helix</keyword>
<dbReference type="InterPro" id="IPR001182">
    <property type="entry name" value="FtsW/RodA"/>
</dbReference>
<keyword evidence="6 16" id="KW-0808">Transferase</keyword>
<keyword evidence="5 16" id="KW-0328">Glycosyltransferase</keyword>
<evidence type="ECO:0000256" key="9">
    <source>
        <dbReference type="ARBA" id="ARBA00022984"/>
    </source>
</evidence>
<dbReference type="GO" id="GO:0015648">
    <property type="term" value="F:lipid-linked peptidoglycan transporter activity"/>
    <property type="evidence" value="ECO:0007669"/>
    <property type="project" value="TreeGrafter"/>
</dbReference>
<protein>
    <recommendedName>
        <fullName evidence="16">Probable peptidoglycan glycosyltransferase FtsW</fullName>
        <shortName evidence="16">PGT</shortName>
        <ecNumber evidence="16">2.4.99.28</ecNumber>
    </recommendedName>
    <alternativeName>
        <fullName evidence="16">Cell division protein FtsW</fullName>
    </alternativeName>
    <alternativeName>
        <fullName evidence="16">Cell wall polymerase</fullName>
    </alternativeName>
    <alternativeName>
        <fullName evidence="16">Peptidoglycan polymerase</fullName>
        <shortName evidence="16">PG polymerase</shortName>
    </alternativeName>
</protein>
<dbReference type="HAMAP" id="MF_00913">
    <property type="entry name" value="PGT_FtsW_proteobact"/>
    <property type="match status" value="1"/>
</dbReference>
<gene>
    <name evidence="16 17" type="primary">ftsW</name>
    <name evidence="17" type="ORF">NCTC10717_02261</name>
</gene>
<accession>A0A380N137</accession>
<evidence type="ECO:0000313" key="17">
    <source>
        <dbReference type="EMBL" id="SUO98509.1"/>
    </source>
</evidence>
<dbReference type="UniPathway" id="UPA00219"/>
<keyword evidence="11 16" id="KW-0472">Membrane</keyword>
<comment type="function">
    <text evidence="16">Peptidoglycan polymerase that is essential for cell division.</text>
</comment>
<dbReference type="RefSeq" id="WP_115219327.1">
    <property type="nucleotide sequence ID" value="NZ_UHIA01000004.1"/>
</dbReference>
<feature type="transmembrane region" description="Helical" evidence="16">
    <location>
        <begin position="131"/>
        <end position="153"/>
    </location>
</feature>
<feature type="transmembrane region" description="Helical" evidence="16">
    <location>
        <begin position="330"/>
        <end position="354"/>
    </location>
</feature>
<dbReference type="GO" id="GO:0071555">
    <property type="term" value="P:cell wall organization"/>
    <property type="evidence" value="ECO:0007669"/>
    <property type="project" value="UniProtKB-KW"/>
</dbReference>
<dbReference type="InterPro" id="IPR013437">
    <property type="entry name" value="FtsW"/>
</dbReference>
<comment type="pathway">
    <text evidence="2 16">Cell wall biogenesis; peptidoglycan biosynthesis.</text>
</comment>
<evidence type="ECO:0000256" key="3">
    <source>
        <dbReference type="ARBA" id="ARBA00022475"/>
    </source>
</evidence>
<comment type="catalytic activity">
    <reaction evidence="15 16">
        <text>[GlcNAc-(1-&gt;4)-Mur2Ac(oyl-L-Ala-gamma-D-Glu-L-Lys-D-Ala-D-Ala)](n)-di-trans,octa-cis-undecaprenyl diphosphate + beta-D-GlcNAc-(1-&gt;4)-Mur2Ac(oyl-L-Ala-gamma-D-Glu-L-Lys-D-Ala-D-Ala)-di-trans,octa-cis-undecaprenyl diphosphate = [GlcNAc-(1-&gt;4)-Mur2Ac(oyl-L-Ala-gamma-D-Glu-L-Lys-D-Ala-D-Ala)](n+1)-di-trans,octa-cis-undecaprenyl diphosphate + di-trans,octa-cis-undecaprenyl diphosphate + H(+)</text>
        <dbReference type="Rhea" id="RHEA:23708"/>
        <dbReference type="Rhea" id="RHEA-COMP:9602"/>
        <dbReference type="Rhea" id="RHEA-COMP:9603"/>
        <dbReference type="ChEBI" id="CHEBI:15378"/>
        <dbReference type="ChEBI" id="CHEBI:58405"/>
        <dbReference type="ChEBI" id="CHEBI:60033"/>
        <dbReference type="ChEBI" id="CHEBI:78435"/>
        <dbReference type="EC" id="2.4.99.28"/>
    </reaction>
</comment>
<dbReference type="GO" id="GO:0008955">
    <property type="term" value="F:peptidoglycan glycosyltransferase activity"/>
    <property type="evidence" value="ECO:0007669"/>
    <property type="project" value="UniProtKB-UniRule"/>
</dbReference>
<comment type="subcellular location">
    <subcellularLocation>
        <location evidence="16">Cell inner membrane</location>
        <topology evidence="16">Multi-pass membrane protein</topology>
    </subcellularLocation>
    <subcellularLocation>
        <location evidence="1">Cell membrane</location>
        <topology evidence="1">Multi-pass membrane protein</topology>
    </subcellularLocation>
    <text evidence="16">Localizes to the division septum.</text>
</comment>
<organism evidence="17 18">
    <name type="scientific">Suttonella indologenes</name>
    <dbReference type="NCBI Taxonomy" id="13276"/>
    <lineage>
        <taxon>Bacteria</taxon>
        <taxon>Pseudomonadati</taxon>
        <taxon>Pseudomonadota</taxon>
        <taxon>Gammaproteobacteria</taxon>
        <taxon>Cardiobacteriales</taxon>
        <taxon>Cardiobacteriaceae</taxon>
        <taxon>Suttonella</taxon>
    </lineage>
</organism>
<evidence type="ECO:0000256" key="7">
    <source>
        <dbReference type="ARBA" id="ARBA00022692"/>
    </source>
</evidence>
<feature type="transmembrane region" description="Helical" evidence="16">
    <location>
        <begin position="34"/>
        <end position="58"/>
    </location>
</feature>
<dbReference type="Proteomes" id="UP000254575">
    <property type="component" value="Unassembled WGS sequence"/>
</dbReference>
<sequence length="401" mass="43929">MPVNSPHLFNPVADFHAQQDQNTNRWQGLAFPDIWLLLAIMCLMCVGMVMVTSASAPLAAAQGKESVHYALRQAVYYGLGLFMLVAMLRIESEKLRRRSHLIIACCFILLIAVLIPGIGRQVNGAQRWINLGIFNLQAGEVMKLGAIIFAAAFFHRHRVSLRHSFWKISQVMMFLGVTAGLLLAEPDFGTTVVVGATVLIMLYLAEANLWYLALYGLGALLLGVAVIVIEPYRLQRITSFLKPFDFADDEGYQLVHSLIAIGRGEIEGVGLGESIFKHQFVPEAHTDFIFAIISEEFGLIGALLVMGLFALLIWRAFATAALAHRVRKNFASLLACGIGTWLGIQSLINFGVVNGSLPTKGLTLPLISYGGSSVIITCMALGILLRIDAESRFVAKREGKI</sequence>
<name>A0A380N137_9GAMM</name>
<feature type="transmembrane region" description="Helical" evidence="16">
    <location>
        <begin position="366"/>
        <end position="387"/>
    </location>
</feature>
<keyword evidence="3 16" id="KW-1003">Cell membrane</keyword>
<evidence type="ECO:0000256" key="13">
    <source>
        <dbReference type="ARBA" id="ARBA00023316"/>
    </source>
</evidence>
<keyword evidence="7 16" id="KW-0812">Transmembrane</keyword>
<dbReference type="NCBIfam" id="TIGR02614">
    <property type="entry name" value="ftsW"/>
    <property type="match status" value="1"/>
</dbReference>
<dbReference type="PANTHER" id="PTHR30474:SF2">
    <property type="entry name" value="PEPTIDOGLYCAN GLYCOSYLTRANSFERASE FTSW-RELATED"/>
    <property type="match status" value="1"/>
</dbReference>
<dbReference type="Pfam" id="PF01098">
    <property type="entry name" value="FTSW_RODA_SPOVE"/>
    <property type="match status" value="1"/>
</dbReference>
<keyword evidence="8 16" id="KW-0133">Cell shape</keyword>
<reference evidence="17 18" key="1">
    <citation type="submission" date="2018-06" db="EMBL/GenBank/DDBJ databases">
        <authorList>
            <consortium name="Pathogen Informatics"/>
            <person name="Doyle S."/>
        </authorList>
    </citation>
    <scope>NUCLEOTIDE SEQUENCE [LARGE SCALE GENOMIC DNA]</scope>
    <source>
        <strain evidence="17 18">NCTC10717</strain>
    </source>
</reference>
<keyword evidence="18" id="KW-1185">Reference proteome</keyword>
<dbReference type="EMBL" id="UHIA01000004">
    <property type="protein sequence ID" value="SUO98509.1"/>
    <property type="molecule type" value="Genomic_DNA"/>
</dbReference>
<feature type="transmembrane region" description="Helical" evidence="16">
    <location>
        <begin position="70"/>
        <end position="88"/>
    </location>
</feature>
<keyword evidence="13 16" id="KW-0961">Cell wall biogenesis/degradation</keyword>
<dbReference type="GO" id="GO:0009252">
    <property type="term" value="P:peptidoglycan biosynthetic process"/>
    <property type="evidence" value="ECO:0007669"/>
    <property type="project" value="UniProtKB-UniRule"/>
</dbReference>
<dbReference type="OrthoDB" id="9768187at2"/>
<evidence type="ECO:0000256" key="6">
    <source>
        <dbReference type="ARBA" id="ARBA00022679"/>
    </source>
</evidence>
<keyword evidence="12 16" id="KW-0131">Cell cycle</keyword>
<comment type="similarity">
    <text evidence="14 16">Belongs to the SEDS family. FtsW subfamily.</text>
</comment>
<evidence type="ECO:0000256" key="14">
    <source>
        <dbReference type="ARBA" id="ARBA00038053"/>
    </source>
</evidence>
<dbReference type="PANTHER" id="PTHR30474">
    <property type="entry name" value="CELL CYCLE PROTEIN"/>
    <property type="match status" value="1"/>
</dbReference>
<evidence type="ECO:0000256" key="1">
    <source>
        <dbReference type="ARBA" id="ARBA00004651"/>
    </source>
</evidence>
<evidence type="ECO:0000256" key="8">
    <source>
        <dbReference type="ARBA" id="ARBA00022960"/>
    </source>
</evidence>
<keyword evidence="16" id="KW-0997">Cell inner membrane</keyword>
<dbReference type="GO" id="GO:0032153">
    <property type="term" value="C:cell division site"/>
    <property type="evidence" value="ECO:0007669"/>
    <property type="project" value="UniProtKB-UniRule"/>
</dbReference>
<evidence type="ECO:0000256" key="4">
    <source>
        <dbReference type="ARBA" id="ARBA00022618"/>
    </source>
</evidence>
<evidence type="ECO:0000256" key="12">
    <source>
        <dbReference type="ARBA" id="ARBA00023306"/>
    </source>
</evidence>
<evidence type="ECO:0000256" key="16">
    <source>
        <dbReference type="HAMAP-Rule" id="MF_00913"/>
    </source>
</evidence>
<evidence type="ECO:0000256" key="2">
    <source>
        <dbReference type="ARBA" id="ARBA00004752"/>
    </source>
</evidence>
<proteinExistence type="inferred from homology"/>
<dbReference type="GO" id="GO:0005886">
    <property type="term" value="C:plasma membrane"/>
    <property type="evidence" value="ECO:0007669"/>
    <property type="project" value="UniProtKB-SubCell"/>
</dbReference>
<evidence type="ECO:0000256" key="11">
    <source>
        <dbReference type="ARBA" id="ARBA00023136"/>
    </source>
</evidence>
<feature type="transmembrane region" description="Helical" evidence="16">
    <location>
        <begin position="297"/>
        <end position="318"/>
    </location>
</feature>
<evidence type="ECO:0000256" key="10">
    <source>
        <dbReference type="ARBA" id="ARBA00022989"/>
    </source>
</evidence>
<keyword evidence="4 16" id="KW-0132">Cell division</keyword>
<feature type="transmembrane region" description="Helical" evidence="16">
    <location>
        <begin position="100"/>
        <end position="119"/>
    </location>
</feature>
<evidence type="ECO:0000256" key="15">
    <source>
        <dbReference type="ARBA" id="ARBA00049902"/>
    </source>
</evidence>
<dbReference type="EC" id="2.4.99.28" evidence="16"/>
<dbReference type="GO" id="GO:0008360">
    <property type="term" value="P:regulation of cell shape"/>
    <property type="evidence" value="ECO:0007669"/>
    <property type="project" value="UniProtKB-KW"/>
</dbReference>
<keyword evidence="9 16" id="KW-0573">Peptidoglycan synthesis</keyword>
<feature type="transmembrane region" description="Helical" evidence="16">
    <location>
        <begin position="212"/>
        <end position="232"/>
    </location>
</feature>